<name>A0A0A9Y751_LYGHE</name>
<dbReference type="SUPFAM" id="SSF53822">
    <property type="entry name" value="Periplasmic binding protein-like I"/>
    <property type="match status" value="1"/>
</dbReference>
<dbReference type="Pfam" id="PF01094">
    <property type="entry name" value="ANF_receptor"/>
    <property type="match status" value="1"/>
</dbReference>
<keyword evidence="2" id="KW-0812">Transmembrane</keyword>
<evidence type="ECO:0000256" key="2">
    <source>
        <dbReference type="ARBA" id="ARBA00022692"/>
    </source>
</evidence>
<evidence type="ECO:0000313" key="6">
    <source>
        <dbReference type="EMBL" id="JAG28902.1"/>
    </source>
</evidence>
<sequence length="112" mass="12378">QSQEIGKNVVPPVEALLIHDAVILAAQALHNLGLVEPKRIDCWLKMAWESGYSVINYMKISEIDGLSGRVKFDNEGFRSDFSLDIIELTQTGLHVKGKWSTQSGVSIEVAEP</sequence>
<reference evidence="6" key="1">
    <citation type="journal article" date="2014" name="PLoS ONE">
        <title>Transcriptome-Based Identification of ABC Transporters in the Western Tarnished Plant Bug Lygus hesperus.</title>
        <authorList>
            <person name="Hull J.J."/>
            <person name="Chaney K."/>
            <person name="Geib S.M."/>
            <person name="Fabrick J.A."/>
            <person name="Brent C.S."/>
            <person name="Walsh D."/>
            <person name="Lavine L.C."/>
        </authorList>
    </citation>
    <scope>NUCLEOTIDE SEQUENCE</scope>
</reference>
<evidence type="ECO:0000256" key="1">
    <source>
        <dbReference type="ARBA" id="ARBA00004370"/>
    </source>
</evidence>
<organism evidence="6">
    <name type="scientific">Lygus hesperus</name>
    <name type="common">Western plant bug</name>
    <dbReference type="NCBI Taxonomy" id="30085"/>
    <lineage>
        <taxon>Eukaryota</taxon>
        <taxon>Metazoa</taxon>
        <taxon>Ecdysozoa</taxon>
        <taxon>Arthropoda</taxon>
        <taxon>Hexapoda</taxon>
        <taxon>Insecta</taxon>
        <taxon>Pterygota</taxon>
        <taxon>Neoptera</taxon>
        <taxon>Paraneoptera</taxon>
        <taxon>Hemiptera</taxon>
        <taxon>Heteroptera</taxon>
        <taxon>Panheteroptera</taxon>
        <taxon>Cimicomorpha</taxon>
        <taxon>Miridae</taxon>
        <taxon>Mirini</taxon>
        <taxon>Lygus</taxon>
    </lineage>
</organism>
<feature type="non-terminal residue" evidence="6">
    <location>
        <position position="1"/>
    </location>
</feature>
<dbReference type="EMBL" id="GBHO01014702">
    <property type="protein sequence ID" value="JAG28902.1"/>
    <property type="molecule type" value="Transcribed_RNA"/>
</dbReference>
<proteinExistence type="predicted"/>
<evidence type="ECO:0000256" key="3">
    <source>
        <dbReference type="ARBA" id="ARBA00022989"/>
    </source>
</evidence>
<feature type="domain" description="Receptor ligand binding region" evidence="5">
    <location>
        <begin position="15"/>
        <end position="90"/>
    </location>
</feature>
<evidence type="ECO:0000256" key="4">
    <source>
        <dbReference type="ARBA" id="ARBA00023136"/>
    </source>
</evidence>
<dbReference type="GO" id="GO:0016020">
    <property type="term" value="C:membrane"/>
    <property type="evidence" value="ECO:0007669"/>
    <property type="project" value="UniProtKB-SubCell"/>
</dbReference>
<keyword evidence="6" id="KW-0675">Receptor</keyword>
<keyword evidence="4" id="KW-0472">Membrane</keyword>
<reference evidence="6" key="2">
    <citation type="submission" date="2014-07" db="EMBL/GenBank/DDBJ databases">
        <authorList>
            <person name="Hull J."/>
        </authorList>
    </citation>
    <scope>NUCLEOTIDE SEQUENCE</scope>
</reference>
<keyword evidence="3" id="KW-1133">Transmembrane helix</keyword>
<comment type="subcellular location">
    <subcellularLocation>
        <location evidence="1">Membrane</location>
    </subcellularLocation>
</comment>
<gene>
    <name evidence="6" type="primary">Grik4</name>
    <name evidence="6" type="ORF">CM83_105946</name>
</gene>
<accession>A0A0A9Y751</accession>
<dbReference type="InterPro" id="IPR028082">
    <property type="entry name" value="Peripla_BP_I"/>
</dbReference>
<evidence type="ECO:0000259" key="5">
    <source>
        <dbReference type="Pfam" id="PF01094"/>
    </source>
</evidence>
<dbReference type="InterPro" id="IPR001828">
    <property type="entry name" value="ANF_lig-bd_rcpt"/>
</dbReference>
<feature type="non-terminal residue" evidence="6">
    <location>
        <position position="112"/>
    </location>
</feature>
<protein>
    <submittedName>
        <fullName evidence="6">Glutamate receptor, ionotropic kainate 4</fullName>
    </submittedName>
</protein>
<dbReference type="AlphaFoldDB" id="A0A0A9Y751"/>
<dbReference type="Gene3D" id="3.40.50.2300">
    <property type="match status" value="1"/>
</dbReference>